<dbReference type="Proteomes" id="UP000622166">
    <property type="component" value="Unassembled WGS sequence"/>
</dbReference>
<evidence type="ECO:0000313" key="2">
    <source>
        <dbReference type="EMBL" id="GGZ01617.1"/>
    </source>
</evidence>
<comment type="caution">
    <text evidence="2">The sequence shown here is derived from an EMBL/GenBank/DDBJ whole genome shotgun (WGS) entry which is preliminary data.</text>
</comment>
<dbReference type="EMBL" id="BMVW01000002">
    <property type="protein sequence ID" value="GGZ01617.1"/>
    <property type="molecule type" value="Genomic_DNA"/>
</dbReference>
<organism evidence="2 3">
    <name type="scientific">Streptomyces poonensis</name>
    <dbReference type="NCBI Taxonomy" id="68255"/>
    <lineage>
        <taxon>Bacteria</taxon>
        <taxon>Bacillati</taxon>
        <taxon>Actinomycetota</taxon>
        <taxon>Actinomycetes</taxon>
        <taxon>Kitasatosporales</taxon>
        <taxon>Streptomycetaceae</taxon>
        <taxon>Streptomyces</taxon>
    </lineage>
</organism>
<gene>
    <name evidence="2" type="ORF">GCM10010365_20810</name>
</gene>
<evidence type="ECO:0000313" key="3">
    <source>
        <dbReference type="Proteomes" id="UP000622166"/>
    </source>
</evidence>
<sequence length="121" mass="13473">MSRLAGVAGPCRSTRCPATATWTLPGGRRPAAPTTGSEQLADLSRETRPAGALALYLRLVEPLKELTGGRVHERMAQLLLDARTCRRAQRTQDEFTAYLTALRTDLQRRHKLTSIFYRHGL</sequence>
<feature type="region of interest" description="Disordered" evidence="1">
    <location>
        <begin position="20"/>
        <end position="44"/>
    </location>
</feature>
<proteinExistence type="predicted"/>
<dbReference type="RefSeq" id="WP_189857466.1">
    <property type="nucleotide sequence ID" value="NZ_BMVW01000002.1"/>
</dbReference>
<evidence type="ECO:0000256" key="1">
    <source>
        <dbReference type="SAM" id="MobiDB-lite"/>
    </source>
</evidence>
<reference evidence="2" key="2">
    <citation type="submission" date="2020-09" db="EMBL/GenBank/DDBJ databases">
        <authorList>
            <person name="Sun Q."/>
            <person name="Ohkuma M."/>
        </authorList>
    </citation>
    <scope>NUCLEOTIDE SEQUENCE</scope>
    <source>
        <strain evidence="2">JCM 4815</strain>
    </source>
</reference>
<dbReference type="AlphaFoldDB" id="A0A918UFS3"/>
<keyword evidence="3" id="KW-1185">Reference proteome</keyword>
<reference evidence="2" key="1">
    <citation type="journal article" date="2014" name="Int. J. Syst. Evol. Microbiol.">
        <title>Complete genome sequence of Corynebacterium casei LMG S-19264T (=DSM 44701T), isolated from a smear-ripened cheese.</title>
        <authorList>
            <consortium name="US DOE Joint Genome Institute (JGI-PGF)"/>
            <person name="Walter F."/>
            <person name="Albersmeier A."/>
            <person name="Kalinowski J."/>
            <person name="Ruckert C."/>
        </authorList>
    </citation>
    <scope>NUCLEOTIDE SEQUENCE</scope>
    <source>
        <strain evidence="2">JCM 4815</strain>
    </source>
</reference>
<protein>
    <submittedName>
        <fullName evidence="2">Uncharacterized protein</fullName>
    </submittedName>
</protein>
<name>A0A918UFS3_9ACTN</name>
<accession>A0A918UFS3</accession>